<evidence type="ECO:0000256" key="1">
    <source>
        <dbReference type="SAM" id="MobiDB-lite"/>
    </source>
</evidence>
<feature type="compositionally biased region" description="Basic and acidic residues" evidence="1">
    <location>
        <begin position="39"/>
        <end position="49"/>
    </location>
</feature>
<organism evidence="2 3">
    <name type="scientific">Humibacter ginsenosidimutans</name>
    <dbReference type="NCBI Taxonomy" id="2599293"/>
    <lineage>
        <taxon>Bacteria</taxon>
        <taxon>Bacillati</taxon>
        <taxon>Actinomycetota</taxon>
        <taxon>Actinomycetes</taxon>
        <taxon>Micrococcales</taxon>
        <taxon>Microbacteriaceae</taxon>
        <taxon>Humibacter</taxon>
    </lineage>
</organism>
<reference evidence="2 3" key="1">
    <citation type="submission" date="2019-07" db="EMBL/GenBank/DDBJ databases">
        <title>Full genome sequence of Humibacter sp. WJ7-1.</title>
        <authorList>
            <person name="Im W.-T."/>
        </authorList>
    </citation>
    <scope>NUCLEOTIDE SEQUENCE [LARGE SCALE GENOMIC DNA]</scope>
    <source>
        <strain evidence="2 3">WJ7-1</strain>
    </source>
</reference>
<dbReference type="EMBL" id="CP042305">
    <property type="protein sequence ID" value="QDZ14022.1"/>
    <property type="molecule type" value="Genomic_DNA"/>
</dbReference>
<keyword evidence="3" id="KW-1185">Reference proteome</keyword>
<evidence type="ECO:0000313" key="2">
    <source>
        <dbReference type="EMBL" id="QDZ14022.1"/>
    </source>
</evidence>
<dbReference type="OrthoDB" id="9898840at2"/>
<dbReference type="AlphaFoldDB" id="A0A5B8M2R8"/>
<dbReference type="Proteomes" id="UP000320216">
    <property type="component" value="Chromosome"/>
</dbReference>
<dbReference type="InterPro" id="IPR021417">
    <property type="entry name" value="DUF3060"/>
</dbReference>
<name>A0A5B8M2R8_9MICO</name>
<protein>
    <submittedName>
        <fullName evidence="2">DUF3060 domain-containing protein</fullName>
    </submittedName>
</protein>
<feature type="region of interest" description="Disordered" evidence="1">
    <location>
        <begin position="33"/>
        <end position="62"/>
    </location>
</feature>
<sequence>MSVSTTSTGLPRRWESNLRSCSRILAGVRPISPSQITREPARASGDGRPHRATGICQDGPMPPRTQSLRRAASVLLVGGCLVGLAACSETVQPTDDPTVYTTGGHVRCSPGQSVELDGPSHHYVVGGECGAVHVRGNGVTVLVDRAVSLDVQGQSVTVTAQDRIGSAVLKGNGISVTSGSIGSVVITGQNNAITAPALGSVVVEGDRNVVTTKRKPSEYRVSGDQDTLTLQ</sequence>
<dbReference type="KEGG" id="huw:FPZ11_03820"/>
<dbReference type="Pfam" id="PF11259">
    <property type="entry name" value="DUF3060"/>
    <property type="match status" value="1"/>
</dbReference>
<accession>A0A5B8M2R8</accession>
<proteinExistence type="predicted"/>
<gene>
    <name evidence="2" type="ORF">FPZ11_03820</name>
</gene>
<evidence type="ECO:0000313" key="3">
    <source>
        <dbReference type="Proteomes" id="UP000320216"/>
    </source>
</evidence>